<gene>
    <name evidence="1" type="ORF">TNCV_849311</name>
</gene>
<protein>
    <submittedName>
        <fullName evidence="1">Uncharacterized protein</fullName>
    </submittedName>
</protein>
<dbReference type="AlphaFoldDB" id="A0A8X6UWE8"/>
<proteinExistence type="predicted"/>
<organism evidence="1 2">
    <name type="scientific">Trichonephila clavipes</name>
    <name type="common">Golden silk orbweaver</name>
    <name type="synonym">Nephila clavipes</name>
    <dbReference type="NCBI Taxonomy" id="2585209"/>
    <lineage>
        <taxon>Eukaryota</taxon>
        <taxon>Metazoa</taxon>
        <taxon>Ecdysozoa</taxon>
        <taxon>Arthropoda</taxon>
        <taxon>Chelicerata</taxon>
        <taxon>Arachnida</taxon>
        <taxon>Araneae</taxon>
        <taxon>Araneomorphae</taxon>
        <taxon>Entelegynae</taxon>
        <taxon>Araneoidea</taxon>
        <taxon>Nephilidae</taxon>
        <taxon>Trichonephila</taxon>
    </lineage>
</organism>
<name>A0A8X6UWE8_TRICX</name>
<keyword evidence="2" id="KW-1185">Reference proteome</keyword>
<accession>A0A8X6UWE8</accession>
<sequence>MTMTTRLPWPPKMPKERLMMFVERSHFRYDNSQKNIAWCEESEHEFIHKGSGRWGWFRNDMRENSSLEVFDLC</sequence>
<dbReference type="Proteomes" id="UP000887159">
    <property type="component" value="Unassembled WGS sequence"/>
</dbReference>
<evidence type="ECO:0000313" key="2">
    <source>
        <dbReference type="Proteomes" id="UP000887159"/>
    </source>
</evidence>
<evidence type="ECO:0000313" key="1">
    <source>
        <dbReference type="EMBL" id="GFX95341.1"/>
    </source>
</evidence>
<dbReference type="EMBL" id="BMAU01021185">
    <property type="protein sequence ID" value="GFX95341.1"/>
    <property type="molecule type" value="Genomic_DNA"/>
</dbReference>
<reference evidence="1" key="1">
    <citation type="submission" date="2020-08" db="EMBL/GenBank/DDBJ databases">
        <title>Multicomponent nature underlies the extraordinary mechanical properties of spider dragline silk.</title>
        <authorList>
            <person name="Kono N."/>
            <person name="Nakamura H."/>
            <person name="Mori M."/>
            <person name="Yoshida Y."/>
            <person name="Ohtoshi R."/>
            <person name="Malay A.D."/>
            <person name="Moran D.A.P."/>
            <person name="Tomita M."/>
            <person name="Numata K."/>
            <person name="Arakawa K."/>
        </authorList>
    </citation>
    <scope>NUCLEOTIDE SEQUENCE</scope>
</reference>
<comment type="caution">
    <text evidence="1">The sequence shown here is derived from an EMBL/GenBank/DDBJ whole genome shotgun (WGS) entry which is preliminary data.</text>
</comment>